<gene>
    <name evidence="1" type="ORF">LCGC14_0872350</name>
</gene>
<protein>
    <submittedName>
        <fullName evidence="1">Uncharacterized protein</fullName>
    </submittedName>
</protein>
<evidence type="ECO:0000313" key="1">
    <source>
        <dbReference type="EMBL" id="KKN26668.1"/>
    </source>
</evidence>
<organism evidence="1">
    <name type="scientific">marine sediment metagenome</name>
    <dbReference type="NCBI Taxonomy" id="412755"/>
    <lineage>
        <taxon>unclassified sequences</taxon>
        <taxon>metagenomes</taxon>
        <taxon>ecological metagenomes</taxon>
    </lineage>
</organism>
<sequence>MTKNDDKAYQENAIVIIYLPPLPTAGLFEIHAAIKTALGGLDGFKIDFRILGQKDGGGLVNQGAMPKPDSNQV</sequence>
<accession>A0A0F9SB94</accession>
<dbReference type="EMBL" id="LAZR01002702">
    <property type="protein sequence ID" value="KKN26668.1"/>
    <property type="molecule type" value="Genomic_DNA"/>
</dbReference>
<dbReference type="AlphaFoldDB" id="A0A0F9SB94"/>
<comment type="caution">
    <text evidence="1">The sequence shown here is derived from an EMBL/GenBank/DDBJ whole genome shotgun (WGS) entry which is preliminary data.</text>
</comment>
<proteinExistence type="predicted"/>
<name>A0A0F9SB94_9ZZZZ</name>
<reference evidence="1" key="1">
    <citation type="journal article" date="2015" name="Nature">
        <title>Complex archaea that bridge the gap between prokaryotes and eukaryotes.</title>
        <authorList>
            <person name="Spang A."/>
            <person name="Saw J.H."/>
            <person name="Jorgensen S.L."/>
            <person name="Zaremba-Niedzwiedzka K."/>
            <person name="Martijn J."/>
            <person name="Lind A.E."/>
            <person name="van Eijk R."/>
            <person name="Schleper C."/>
            <person name="Guy L."/>
            <person name="Ettema T.J."/>
        </authorList>
    </citation>
    <scope>NUCLEOTIDE SEQUENCE</scope>
</reference>